<evidence type="ECO:0000256" key="3">
    <source>
        <dbReference type="ARBA" id="ARBA00022490"/>
    </source>
</evidence>
<protein>
    <recommendedName>
        <fullName evidence="10">Gamma-tubulin complex component 6</fullName>
    </recommendedName>
</protein>
<dbReference type="GO" id="GO:0051225">
    <property type="term" value="P:spindle assembly"/>
    <property type="evidence" value="ECO:0007669"/>
    <property type="project" value="TreeGrafter"/>
</dbReference>
<dbReference type="GO" id="GO:0007020">
    <property type="term" value="P:microtubule nucleation"/>
    <property type="evidence" value="ECO:0007669"/>
    <property type="project" value="InterPro"/>
</dbReference>
<dbReference type="GO" id="GO:0005874">
    <property type="term" value="C:microtubule"/>
    <property type="evidence" value="ECO:0007669"/>
    <property type="project" value="UniProtKB-KW"/>
</dbReference>
<gene>
    <name evidence="8" type="ORF">E2986_01518</name>
</gene>
<evidence type="ECO:0008006" key="10">
    <source>
        <dbReference type="Google" id="ProtNLM"/>
    </source>
</evidence>
<dbReference type="GO" id="GO:0000922">
    <property type="term" value="C:spindle pole"/>
    <property type="evidence" value="ECO:0007669"/>
    <property type="project" value="InterPro"/>
</dbReference>
<comment type="subcellular location">
    <subcellularLocation>
        <location evidence="1">Cytoplasm</location>
        <location evidence="1">Cytoskeleton</location>
    </subcellularLocation>
</comment>
<evidence type="ECO:0000259" key="7">
    <source>
        <dbReference type="Pfam" id="PF17681"/>
    </source>
</evidence>
<sequence length="1510" mass="174822">MNIQEYVYVNDKNNDRCNDDVYGLVTKLSKHILQTYRSSHRNVQLFHDRDVKVIKHLRIKAFEILLKKSIPWITNQDCEYQNADPFLEIQKHAFALKLRLNHSYEAKMLEHLSEKLEEFPCNELPVSSVLQLLMQLKNSDVNPEPLTNIFYFNKTNPAFPEIIYNNNNIPPFQMYPMECFILSEKFEATLEKYPIKRTAPSNFINELSFLDDSIKSKAIVGIESADISVACDFMSSHMFDRISSHTLFCPNEQFTINSEFNMYILQNNVFELCLSKTFRNKYENICSFPSERGNSTNYLYLPFMQTNTEENKNVCIDTWNILDQSVSNESNSSVNICNHIWNQIDVAAALSAAEHQTWEYFGEIQSIKELMFITDTLIAAVHLEKIKQMNNLSLIPEKLVNSLLFLEQVSAKEFLHDLKSMLMGVESNSFEYKCATGFQLRRNISVYSICSESIRKICEEAFNWGNCFKFLWNLVTPKSQSDKSPQEGLIFKAMCINIKELLLYYQAALLRIFTYENESEGLLKIFQKVRSLAALITKVAKVCEPYKKSQYMPREGSNILTRIYNEAIKITDTKIALVFYSLLKSCCEVYFHFLQKWMFEGICDDIYGEFMIKTRPQYLRNRSHKFWTKSFSICNDEVPGFLNDLAESILQCGKTVRLLRTCDSKNPVCRVCVTEQPGIKVCLSIISLREQSSRYREYEKIGRTALGSVISLSTAILNQKRLEKEMSKITISTERDTLIKIREDKEREGNRLKTLTQANVLTNPQTEVRTNNLEEEKAKKPDLSNKVQLKIENDKEESTIKATSRSLERTIIWNYYESLANDINKRCIRSQWRTKRMKLYNERVDALSKVNQESRNEFLKKTEEHNCVITPGVLVETPISLEDENKNYTDTSFRTSNVMSIACTEIDQEDSTQSSSLVNYADKKTISNNNEKQEFHNFERLETLNTETTSEVSSNRNTTNKQMNEILEHLSVHCTTNRSSVTERPTRLNVTKIDNITVSSQIGGMCMRSLDYKMTPNNNELDIHQIEFTSVTQETNETNIRCIENIVVTNKENDLETPMSCTTDNFTTSSVQSPVSITYNLEDSSPSEISSTVMPSNSSNLITKSPLAMKEDSTFSDLFELARDEKSNNISPIVTPLSITDVEIIDHISLQAYLEKSVRIPLNVQSRLVNDAIRKYFLIENNLLSHLHSLRSYFFLLNGEFSKSLTDSLYARLYEISIPIELFNSATLTNVLERALVHSFNNVYINSELLSLSATDTPVQLHISDPAALDCLTLNYKINWPLNIIFDETVMQQYRKVFKFLITSGRVSWVLQEDFNIMKRERKAITSEQYHKLQLYRHSMTQFMNALHNYLTCSVLHASWAEFEKDLEQSLTVDQIYVSHVNNYIVYRIVMPSALGKDCFILCRCMLNSRGEKVRVCLTNIFKVILKFHNRIRSQNWIMKSTGYVHPNFKKLEQMYQAFFELRAYMSHVAFKLATSGYQPHLMHFLNALNINPLYDLTVKKCSSMSPPEL</sequence>
<dbReference type="GO" id="GO:0051321">
    <property type="term" value="P:meiotic cell cycle"/>
    <property type="evidence" value="ECO:0007669"/>
    <property type="project" value="TreeGrafter"/>
</dbReference>
<dbReference type="PANTHER" id="PTHR19302">
    <property type="entry name" value="GAMMA TUBULIN COMPLEX PROTEIN"/>
    <property type="match status" value="1"/>
</dbReference>
<dbReference type="Gene3D" id="1.20.120.1900">
    <property type="entry name" value="Gamma-tubulin complex, C-terminal domain"/>
    <property type="match status" value="1"/>
</dbReference>
<evidence type="ECO:0000256" key="2">
    <source>
        <dbReference type="ARBA" id="ARBA00010337"/>
    </source>
</evidence>
<comment type="caution">
    <text evidence="8">The sequence shown here is derived from an EMBL/GenBank/DDBJ whole genome shotgun (WGS) entry which is preliminary data.</text>
</comment>
<dbReference type="Pfam" id="PF04130">
    <property type="entry name" value="GCP_C_terminal"/>
    <property type="match status" value="1"/>
</dbReference>
<reference evidence="8" key="1">
    <citation type="submission" date="2019-11" db="EMBL/GenBank/DDBJ databases">
        <title>The nuclear and mitochondrial genomes of Frieseomelitta varia - a highly eusocial stingless bee (Meliponini) with a permanently sterile worker caste.</title>
        <authorList>
            <person name="Freitas F.C.P."/>
            <person name="Lourenco A.P."/>
            <person name="Nunes F.M.F."/>
            <person name="Paschoal A.R."/>
            <person name="Abreu F.C.P."/>
            <person name="Barbin F.O."/>
            <person name="Bataglia L."/>
            <person name="Cardoso-Junior C.A.M."/>
            <person name="Cervoni M.S."/>
            <person name="Silva S.R."/>
            <person name="Dalarmi F."/>
            <person name="Del Lama M.A."/>
            <person name="Depintor T.S."/>
            <person name="Ferreira K.M."/>
            <person name="Goria P.S."/>
            <person name="Jaskot M.C."/>
            <person name="Lago D.C."/>
            <person name="Luna-Lucena D."/>
            <person name="Moda L.M."/>
            <person name="Nascimento L."/>
            <person name="Pedrino M."/>
            <person name="Rabico F.O."/>
            <person name="Sanches F.C."/>
            <person name="Santos D.E."/>
            <person name="Santos C.G."/>
            <person name="Vieira J."/>
            <person name="Lopes T.F."/>
            <person name="Barchuk A.R."/>
            <person name="Hartfelder K."/>
            <person name="Simoes Z.L.P."/>
            <person name="Bitondi M.M.G."/>
            <person name="Pinheiro D.G."/>
        </authorList>
    </citation>
    <scope>NUCLEOTIDE SEQUENCE</scope>
    <source>
        <strain evidence="8">USP_RPSP 00005682</strain>
        <tissue evidence="8">Whole individual</tissue>
    </source>
</reference>
<evidence type="ECO:0000313" key="8">
    <source>
        <dbReference type="EMBL" id="KAF3421541.1"/>
    </source>
</evidence>
<dbReference type="Proteomes" id="UP000655588">
    <property type="component" value="Unassembled WGS sequence"/>
</dbReference>
<dbReference type="Pfam" id="PF17681">
    <property type="entry name" value="GCP_N_terminal"/>
    <property type="match status" value="1"/>
</dbReference>
<accession>A0A833VKB1</accession>
<dbReference type="InterPro" id="IPR041470">
    <property type="entry name" value="GCP_N"/>
</dbReference>
<keyword evidence="4" id="KW-0493">Microtubule</keyword>
<evidence type="ECO:0000256" key="5">
    <source>
        <dbReference type="ARBA" id="ARBA00023212"/>
    </source>
</evidence>
<feature type="domain" description="Gamma tubulin complex component protein N-terminal" evidence="7">
    <location>
        <begin position="415"/>
        <end position="672"/>
    </location>
</feature>
<name>A0A833VKB1_9HYME</name>
<organism evidence="8 9">
    <name type="scientific">Frieseomelitta varia</name>
    <dbReference type="NCBI Taxonomy" id="561572"/>
    <lineage>
        <taxon>Eukaryota</taxon>
        <taxon>Metazoa</taxon>
        <taxon>Ecdysozoa</taxon>
        <taxon>Arthropoda</taxon>
        <taxon>Hexapoda</taxon>
        <taxon>Insecta</taxon>
        <taxon>Pterygota</taxon>
        <taxon>Neoptera</taxon>
        <taxon>Endopterygota</taxon>
        <taxon>Hymenoptera</taxon>
        <taxon>Apocrita</taxon>
        <taxon>Aculeata</taxon>
        <taxon>Apoidea</taxon>
        <taxon>Anthophila</taxon>
        <taxon>Apidae</taxon>
        <taxon>Frieseomelitta</taxon>
    </lineage>
</organism>
<keyword evidence="5" id="KW-0206">Cytoskeleton</keyword>
<dbReference type="GO" id="GO:0000930">
    <property type="term" value="C:gamma-tubulin complex"/>
    <property type="evidence" value="ECO:0007669"/>
    <property type="project" value="TreeGrafter"/>
</dbReference>
<feature type="domain" description="Gamma tubulin complex component C-terminal" evidence="6">
    <location>
        <begin position="1183"/>
        <end position="1493"/>
    </location>
</feature>
<keyword evidence="9" id="KW-1185">Reference proteome</keyword>
<evidence type="ECO:0000259" key="6">
    <source>
        <dbReference type="Pfam" id="PF04130"/>
    </source>
</evidence>
<comment type="similarity">
    <text evidence="2">Belongs to the TUBGCP family.</text>
</comment>
<dbReference type="GO" id="GO:0031122">
    <property type="term" value="P:cytoplasmic microtubule organization"/>
    <property type="evidence" value="ECO:0007669"/>
    <property type="project" value="TreeGrafter"/>
</dbReference>
<evidence type="ECO:0000256" key="1">
    <source>
        <dbReference type="ARBA" id="ARBA00004245"/>
    </source>
</evidence>
<dbReference type="InterPro" id="IPR040457">
    <property type="entry name" value="GCP_C"/>
</dbReference>
<dbReference type="InterPro" id="IPR007259">
    <property type="entry name" value="GCP"/>
</dbReference>
<proteinExistence type="inferred from homology"/>
<evidence type="ECO:0000256" key="4">
    <source>
        <dbReference type="ARBA" id="ARBA00022701"/>
    </source>
</evidence>
<dbReference type="GO" id="GO:0000278">
    <property type="term" value="P:mitotic cell cycle"/>
    <property type="evidence" value="ECO:0007669"/>
    <property type="project" value="TreeGrafter"/>
</dbReference>
<dbReference type="InterPro" id="IPR042241">
    <property type="entry name" value="GCP_C_sf"/>
</dbReference>
<dbReference type="PANTHER" id="PTHR19302:SF70">
    <property type="entry name" value="GAMMA-TUBULIN COMPLEX COMPONENT 6"/>
    <property type="match status" value="1"/>
</dbReference>
<keyword evidence="3" id="KW-0963">Cytoplasm</keyword>
<dbReference type="GO" id="GO:0043015">
    <property type="term" value="F:gamma-tubulin binding"/>
    <property type="evidence" value="ECO:0007669"/>
    <property type="project" value="InterPro"/>
</dbReference>
<evidence type="ECO:0000313" key="9">
    <source>
        <dbReference type="Proteomes" id="UP000655588"/>
    </source>
</evidence>
<dbReference type="GO" id="GO:0051011">
    <property type="term" value="F:microtubule minus-end binding"/>
    <property type="evidence" value="ECO:0007669"/>
    <property type="project" value="TreeGrafter"/>
</dbReference>
<dbReference type="EMBL" id="WNWW01000851">
    <property type="protein sequence ID" value="KAF3421541.1"/>
    <property type="molecule type" value="Genomic_DNA"/>
</dbReference>